<dbReference type="RefSeq" id="XP_025427325.1">
    <property type="nucleotide sequence ID" value="XM_025575920.1"/>
</dbReference>
<evidence type="ECO:0000256" key="1">
    <source>
        <dbReference type="SAM" id="MobiDB-lite"/>
    </source>
</evidence>
<dbReference type="EMBL" id="KZ821265">
    <property type="protein sequence ID" value="PYH41343.1"/>
    <property type="molecule type" value="Genomic_DNA"/>
</dbReference>
<feature type="compositionally biased region" description="Low complexity" evidence="1">
    <location>
        <begin position="47"/>
        <end position="67"/>
    </location>
</feature>
<feature type="compositionally biased region" description="Low complexity" evidence="1">
    <location>
        <begin position="1"/>
        <end position="17"/>
    </location>
</feature>
<accession>A0A318Z9F6</accession>
<dbReference type="GeneID" id="37077148"/>
<feature type="region of interest" description="Disordered" evidence="1">
    <location>
        <begin position="257"/>
        <end position="279"/>
    </location>
</feature>
<dbReference type="OrthoDB" id="5279705at2759"/>
<proteinExistence type="predicted"/>
<feature type="region of interest" description="Disordered" evidence="1">
    <location>
        <begin position="1"/>
        <end position="109"/>
    </location>
</feature>
<organism evidence="2 3">
    <name type="scientific">Aspergillus saccharolyticus JOP 1030-1</name>
    <dbReference type="NCBI Taxonomy" id="1450539"/>
    <lineage>
        <taxon>Eukaryota</taxon>
        <taxon>Fungi</taxon>
        <taxon>Dikarya</taxon>
        <taxon>Ascomycota</taxon>
        <taxon>Pezizomycotina</taxon>
        <taxon>Eurotiomycetes</taxon>
        <taxon>Eurotiomycetidae</taxon>
        <taxon>Eurotiales</taxon>
        <taxon>Aspergillaceae</taxon>
        <taxon>Aspergillus</taxon>
        <taxon>Aspergillus subgen. Circumdati</taxon>
    </lineage>
</organism>
<evidence type="ECO:0000313" key="3">
    <source>
        <dbReference type="Proteomes" id="UP000248349"/>
    </source>
</evidence>
<name>A0A318Z9F6_9EURO</name>
<evidence type="ECO:0000313" key="2">
    <source>
        <dbReference type="EMBL" id="PYH41343.1"/>
    </source>
</evidence>
<gene>
    <name evidence="2" type="ORF">BP01DRAFT_360460</name>
</gene>
<feature type="compositionally biased region" description="Acidic residues" evidence="1">
    <location>
        <begin position="261"/>
        <end position="279"/>
    </location>
</feature>
<reference evidence="2 3" key="1">
    <citation type="submission" date="2016-12" db="EMBL/GenBank/DDBJ databases">
        <title>The genomes of Aspergillus section Nigri reveals drivers in fungal speciation.</title>
        <authorList>
            <consortium name="DOE Joint Genome Institute"/>
            <person name="Vesth T.C."/>
            <person name="Nybo J."/>
            <person name="Theobald S."/>
            <person name="Brandl J."/>
            <person name="Frisvad J.C."/>
            <person name="Nielsen K.F."/>
            <person name="Lyhne E.K."/>
            <person name="Kogle M.E."/>
            <person name="Kuo A."/>
            <person name="Riley R."/>
            <person name="Clum A."/>
            <person name="Nolan M."/>
            <person name="Lipzen A."/>
            <person name="Salamov A."/>
            <person name="Henrissat B."/>
            <person name="Wiebenga A."/>
            <person name="De Vries R.P."/>
            <person name="Grigoriev I.V."/>
            <person name="Mortensen U.H."/>
            <person name="Andersen M.R."/>
            <person name="Baker S.E."/>
        </authorList>
    </citation>
    <scope>NUCLEOTIDE SEQUENCE [LARGE SCALE GENOMIC DNA]</scope>
    <source>
        <strain evidence="2 3">JOP 1030-1</strain>
    </source>
</reference>
<dbReference type="STRING" id="1450539.A0A318Z9F6"/>
<dbReference type="Proteomes" id="UP000248349">
    <property type="component" value="Unassembled WGS sequence"/>
</dbReference>
<protein>
    <submittedName>
        <fullName evidence="2">Uncharacterized protein</fullName>
    </submittedName>
</protein>
<feature type="compositionally biased region" description="Polar residues" evidence="1">
    <location>
        <begin position="25"/>
        <end position="39"/>
    </location>
</feature>
<feature type="compositionally biased region" description="Polar residues" evidence="1">
    <location>
        <begin position="68"/>
        <end position="81"/>
    </location>
</feature>
<feature type="compositionally biased region" description="Low complexity" evidence="1">
    <location>
        <begin position="82"/>
        <end position="94"/>
    </location>
</feature>
<keyword evidence="3" id="KW-1185">Reference proteome</keyword>
<sequence>MMIATHPTYHQQQQQPQSPTPPFAETQSRFSTPTRSSPLSPHRHHTLPALSSSPSSTASAMTTPNTPIATTRSNIFSSPLVNGTTTTNHNAAARTDPETPATSFLPSSPLSGRPSPYFFGSPIQKQPVVTTASPAPLFSFHPDNTFIPTNEEAVASGSPTSHNPSRFATRFASQIANPLTNAASRTNRTYTGTSVSPAARNTRRNAFLNRIKRDREDGRFENRGEQLVLLEHVAEQRRWGEAMRRSAVDEFEFAGGIGMDGQEDEAELPDEGEGGSDALDEYILELERDGAADAQGRFNAGEGSSFSDEEYDDIFMDLAGDTEVGMVHSQDMDMS</sequence>
<dbReference type="AlphaFoldDB" id="A0A318Z9F6"/>